<dbReference type="Gene3D" id="3.40.50.1110">
    <property type="entry name" value="SGNH hydrolase"/>
    <property type="match status" value="1"/>
</dbReference>
<dbReference type="CDD" id="cd04506">
    <property type="entry name" value="SGNH_hydrolase_YpmR_like"/>
    <property type="match status" value="1"/>
</dbReference>
<keyword evidence="1" id="KW-0732">Signal</keyword>
<feature type="chain" id="PRO_5042585965" description="SGNH hydrolase-type esterase domain-containing protein" evidence="1">
    <location>
        <begin position="27"/>
        <end position="250"/>
    </location>
</feature>
<protein>
    <recommendedName>
        <fullName evidence="2">SGNH hydrolase-type esterase domain-containing protein</fullName>
    </recommendedName>
</protein>
<dbReference type="KEGG" id="bgy:BGLY_2563"/>
<evidence type="ECO:0000313" key="4">
    <source>
        <dbReference type="Proteomes" id="UP000288675"/>
    </source>
</evidence>
<dbReference type="InterPro" id="IPR036514">
    <property type="entry name" value="SGNH_hydro_sf"/>
</dbReference>
<proteinExistence type="predicted"/>
<evidence type="ECO:0000259" key="2">
    <source>
        <dbReference type="Pfam" id="PF13472"/>
    </source>
</evidence>
<name>A0AAJ3Z1E4_9BACI</name>
<evidence type="ECO:0000256" key="1">
    <source>
        <dbReference type="SAM" id="SignalP"/>
    </source>
</evidence>
<dbReference type="PROSITE" id="PS51257">
    <property type="entry name" value="PROKAR_LIPOPROTEIN"/>
    <property type="match status" value="1"/>
</dbReference>
<dbReference type="InterPro" id="IPR051532">
    <property type="entry name" value="Ester_Hydrolysis_Enzymes"/>
</dbReference>
<dbReference type="EMBL" id="CP035232">
    <property type="protein sequence ID" value="QAT65720.1"/>
    <property type="molecule type" value="Genomic_DNA"/>
</dbReference>
<reference evidence="3 4" key="1">
    <citation type="submission" date="2019-01" db="EMBL/GenBank/DDBJ databases">
        <title>Genome sequence of Bacillus glycinifermentans SRCM103574.</title>
        <authorList>
            <person name="Kong H.-J."/>
            <person name="Jeong S.-Y."/>
            <person name="Jeong D.-Y."/>
        </authorList>
    </citation>
    <scope>NUCLEOTIDE SEQUENCE [LARGE SCALE GENOMIC DNA]</scope>
    <source>
        <strain evidence="3 4">SRCM103574</strain>
    </source>
</reference>
<dbReference type="Pfam" id="PF13472">
    <property type="entry name" value="Lipase_GDSL_2"/>
    <property type="match status" value="1"/>
</dbReference>
<sequence>MSKRFFPVMIVLVCLLSACTIGNAGAEKTAVTPKRNIVIAAVGDSLTKGVGDQEGKGYVGMVAEKLKSRSDVKSVTVKNYAVKGYRTDQLKKKLEERQVQEGLRDADYILLTIGGNDLMKVVRQNFAHLTLQPFRVGQKAFEERLGDILTDIREQNGSAEIVYVGMYNPFTFTLSELREVGQVVGEWNEGAKGELKNIPNAKMADIADIFEEYSDEKKIADDEFHPNHYGYSLIAERVYDQMTKEDFPQE</sequence>
<dbReference type="Proteomes" id="UP000288675">
    <property type="component" value="Chromosome"/>
</dbReference>
<organism evidence="3 4">
    <name type="scientific">Bacillus glycinifermentans</name>
    <dbReference type="NCBI Taxonomy" id="1664069"/>
    <lineage>
        <taxon>Bacteria</taxon>
        <taxon>Bacillati</taxon>
        <taxon>Bacillota</taxon>
        <taxon>Bacilli</taxon>
        <taxon>Bacillales</taxon>
        <taxon>Bacillaceae</taxon>
        <taxon>Bacillus</taxon>
    </lineage>
</organism>
<feature type="domain" description="SGNH hydrolase-type esterase" evidence="2">
    <location>
        <begin position="41"/>
        <end position="232"/>
    </location>
</feature>
<accession>A0AAJ3Z1E4</accession>
<dbReference type="AlphaFoldDB" id="A0AAJ3Z1E4"/>
<dbReference type="InterPro" id="IPR013830">
    <property type="entry name" value="SGNH_hydro"/>
</dbReference>
<feature type="signal peptide" evidence="1">
    <location>
        <begin position="1"/>
        <end position="26"/>
    </location>
</feature>
<dbReference type="PANTHER" id="PTHR30383:SF27">
    <property type="entry name" value="SPORE GERMINATION LIPASE LIPC"/>
    <property type="match status" value="1"/>
</dbReference>
<dbReference type="SUPFAM" id="SSF52266">
    <property type="entry name" value="SGNH hydrolase"/>
    <property type="match status" value="1"/>
</dbReference>
<gene>
    <name evidence="3" type="ORF">EQZ20_12950</name>
</gene>
<dbReference type="GeneID" id="82853577"/>
<dbReference type="PANTHER" id="PTHR30383">
    <property type="entry name" value="THIOESTERASE 1/PROTEASE 1/LYSOPHOSPHOLIPASE L1"/>
    <property type="match status" value="1"/>
</dbReference>
<dbReference type="RefSeq" id="WP_065894557.1">
    <property type="nucleotide sequence ID" value="NZ_CP035232.1"/>
</dbReference>
<evidence type="ECO:0000313" key="3">
    <source>
        <dbReference type="EMBL" id="QAT65720.1"/>
    </source>
</evidence>
<dbReference type="GO" id="GO:0004622">
    <property type="term" value="F:phosphatidylcholine lysophospholipase activity"/>
    <property type="evidence" value="ECO:0007669"/>
    <property type="project" value="TreeGrafter"/>
</dbReference>